<proteinExistence type="predicted"/>
<accession>A0ABR2ZUD6</accession>
<organism evidence="1 2">
    <name type="scientific">Marasmius tenuissimus</name>
    <dbReference type="NCBI Taxonomy" id="585030"/>
    <lineage>
        <taxon>Eukaryota</taxon>
        <taxon>Fungi</taxon>
        <taxon>Dikarya</taxon>
        <taxon>Basidiomycota</taxon>
        <taxon>Agaricomycotina</taxon>
        <taxon>Agaricomycetes</taxon>
        <taxon>Agaricomycetidae</taxon>
        <taxon>Agaricales</taxon>
        <taxon>Marasmiineae</taxon>
        <taxon>Marasmiaceae</taxon>
        <taxon>Marasmius</taxon>
    </lineage>
</organism>
<comment type="caution">
    <text evidence="1">The sequence shown here is derived from an EMBL/GenBank/DDBJ whole genome shotgun (WGS) entry which is preliminary data.</text>
</comment>
<sequence>MSIGFHNQSLDYRNFYYIHLCDVNVNLFLKYIDLAHIHTSTSASSSRHSDFYYCRLSEYLHPPSQSFESNRRRDSDLRVCVITLGIVYPESLVVTYKCAHSDLGVDPANAESEPDAGATLDSARCFKYRSGRG</sequence>
<dbReference type="Proteomes" id="UP001437256">
    <property type="component" value="Unassembled WGS sequence"/>
</dbReference>
<reference evidence="1 2" key="1">
    <citation type="submission" date="2024-05" db="EMBL/GenBank/DDBJ databases">
        <title>A draft genome resource for the thread blight pathogen Marasmius tenuissimus strain MS-2.</title>
        <authorList>
            <person name="Yulfo-Soto G.E."/>
            <person name="Baruah I.K."/>
            <person name="Amoako-Attah I."/>
            <person name="Bukari Y."/>
            <person name="Meinhardt L.W."/>
            <person name="Bailey B.A."/>
            <person name="Cohen S.P."/>
        </authorList>
    </citation>
    <scope>NUCLEOTIDE SEQUENCE [LARGE SCALE GENOMIC DNA]</scope>
    <source>
        <strain evidence="1 2">MS-2</strain>
    </source>
</reference>
<name>A0ABR2ZUD6_9AGAR</name>
<keyword evidence="2" id="KW-1185">Reference proteome</keyword>
<dbReference type="EMBL" id="JBBXMP010000057">
    <property type="protein sequence ID" value="KAL0064744.1"/>
    <property type="molecule type" value="Genomic_DNA"/>
</dbReference>
<gene>
    <name evidence="1" type="ORF">AAF712_008291</name>
</gene>
<evidence type="ECO:0000313" key="1">
    <source>
        <dbReference type="EMBL" id="KAL0064744.1"/>
    </source>
</evidence>
<evidence type="ECO:0000313" key="2">
    <source>
        <dbReference type="Proteomes" id="UP001437256"/>
    </source>
</evidence>
<protein>
    <submittedName>
        <fullName evidence="1">Uncharacterized protein</fullName>
    </submittedName>
</protein>